<dbReference type="SUPFAM" id="SSF49899">
    <property type="entry name" value="Concanavalin A-like lectins/glucanases"/>
    <property type="match status" value="1"/>
</dbReference>
<accession>A0A2A4IZY0</accession>
<dbReference type="EMBL" id="NWSH01004707">
    <property type="protein sequence ID" value="PCG64740.1"/>
    <property type="molecule type" value="Genomic_DNA"/>
</dbReference>
<protein>
    <submittedName>
        <fullName evidence="1">Uncharacterized protein</fullName>
    </submittedName>
</protein>
<reference evidence="1" key="1">
    <citation type="submission" date="2017-09" db="EMBL/GenBank/DDBJ databases">
        <title>Contemporary evolution of a Lepidopteran species, Heliothis virescens, in response to modern agricultural practices.</title>
        <authorList>
            <person name="Fritz M.L."/>
            <person name="Deyonke A.M."/>
            <person name="Papanicolaou A."/>
            <person name="Micinski S."/>
            <person name="Westbrook J."/>
            <person name="Gould F."/>
        </authorList>
    </citation>
    <scope>NUCLEOTIDE SEQUENCE [LARGE SCALE GENOMIC DNA]</scope>
    <source>
        <strain evidence="1">HvINT-</strain>
        <tissue evidence="1">Whole body</tissue>
    </source>
</reference>
<proteinExistence type="predicted"/>
<dbReference type="AlphaFoldDB" id="A0A2A4IZY0"/>
<sequence>MYEEFLEESNHDMYEVPLFDGLARMTARARFPAKRFDIWAEVSAVCGKGALVSASGTRDHLWLGFVEDRAVLRWDAGSGPYELHTGKVKIDGKSKVSARRYKKDAVLKLGSSLARGSSQGRMSSLDVDPFIYIGHPPDNVTKLAFYSFIF</sequence>
<dbReference type="Gene3D" id="2.60.120.200">
    <property type="match status" value="1"/>
</dbReference>
<gene>
    <name evidence="1" type="ORF">B5V51_10163</name>
</gene>
<dbReference type="InterPro" id="IPR013320">
    <property type="entry name" value="ConA-like_dom_sf"/>
</dbReference>
<name>A0A2A4IZY0_HELVI</name>
<evidence type="ECO:0000313" key="1">
    <source>
        <dbReference type="EMBL" id="PCG64740.1"/>
    </source>
</evidence>
<organism evidence="1">
    <name type="scientific">Heliothis virescens</name>
    <name type="common">Tobacco budworm moth</name>
    <dbReference type="NCBI Taxonomy" id="7102"/>
    <lineage>
        <taxon>Eukaryota</taxon>
        <taxon>Metazoa</taxon>
        <taxon>Ecdysozoa</taxon>
        <taxon>Arthropoda</taxon>
        <taxon>Hexapoda</taxon>
        <taxon>Insecta</taxon>
        <taxon>Pterygota</taxon>
        <taxon>Neoptera</taxon>
        <taxon>Endopterygota</taxon>
        <taxon>Lepidoptera</taxon>
        <taxon>Glossata</taxon>
        <taxon>Ditrysia</taxon>
        <taxon>Noctuoidea</taxon>
        <taxon>Noctuidae</taxon>
        <taxon>Heliothinae</taxon>
        <taxon>Heliothis</taxon>
    </lineage>
</organism>
<comment type="caution">
    <text evidence="1">The sequence shown here is derived from an EMBL/GenBank/DDBJ whole genome shotgun (WGS) entry which is preliminary data.</text>
</comment>